<dbReference type="InterPro" id="IPR058533">
    <property type="entry name" value="Cation_efflux_TM"/>
</dbReference>
<evidence type="ECO:0000256" key="2">
    <source>
        <dbReference type="ARBA" id="ARBA00008114"/>
    </source>
</evidence>
<keyword evidence="6 7" id="KW-0472">Membrane</keyword>
<dbReference type="FunFam" id="1.20.1510.10:FF:000006">
    <property type="entry name" value="Divalent cation efflux transporter"/>
    <property type="match status" value="1"/>
</dbReference>
<reference evidence="10" key="1">
    <citation type="submission" date="2021-01" db="EMBL/GenBank/DDBJ databases">
        <title>Description of Breznakiella homolactica.</title>
        <authorList>
            <person name="Song Y."/>
            <person name="Brune A."/>
        </authorList>
    </citation>
    <scope>NUCLEOTIDE SEQUENCE</scope>
    <source>
        <strain evidence="10">RmG30</strain>
    </source>
</reference>
<evidence type="ECO:0000256" key="6">
    <source>
        <dbReference type="ARBA" id="ARBA00023136"/>
    </source>
</evidence>
<evidence type="ECO:0000256" key="3">
    <source>
        <dbReference type="ARBA" id="ARBA00022448"/>
    </source>
</evidence>
<dbReference type="Proteomes" id="UP000595917">
    <property type="component" value="Chromosome"/>
</dbReference>
<feature type="transmembrane region" description="Helical" evidence="7">
    <location>
        <begin position="180"/>
        <end position="202"/>
    </location>
</feature>
<dbReference type="KEGG" id="bhc:JFL75_11650"/>
<dbReference type="AlphaFoldDB" id="A0A7T7XJT1"/>
<dbReference type="GO" id="GO:0016020">
    <property type="term" value="C:membrane"/>
    <property type="evidence" value="ECO:0007669"/>
    <property type="project" value="UniProtKB-SubCell"/>
</dbReference>
<evidence type="ECO:0000259" key="9">
    <source>
        <dbReference type="Pfam" id="PF16916"/>
    </source>
</evidence>
<sequence>MEKANEKIAIRVSWHTVIGNVLLSAFKLAAGIIGQSAAMLSDAVHSLSDVLSTFIVMIGVKAAGKDADKEHPYGHERFESVAAIILAVFLCVTGIGIGYGGVQSIIAGRYETLAVPGLLALVAAIVSIAVKEAMYWYTRAAAKKINSGALMADAWHHRSDALSSVGSFVGILGARMGFPVLDAVACIVICVFIVKAAGTIFMDAINKMTDKACDEETAEEIRGVILAQDNVRGIDLLRTRLFGDKIYVDVEIRVDGSIPLADGHGIAHAVHDAIESRFGNVKHCMVHVNPQ</sequence>
<dbReference type="Gene3D" id="1.20.1510.10">
    <property type="entry name" value="Cation efflux protein transmembrane domain"/>
    <property type="match status" value="1"/>
</dbReference>
<dbReference type="Pfam" id="PF01545">
    <property type="entry name" value="Cation_efflux"/>
    <property type="match status" value="1"/>
</dbReference>
<evidence type="ECO:0000256" key="7">
    <source>
        <dbReference type="SAM" id="Phobius"/>
    </source>
</evidence>
<comment type="similarity">
    <text evidence="2">Belongs to the cation diffusion facilitator (CDF) transporter (TC 2.A.4) family.</text>
</comment>
<feature type="domain" description="Cation efflux protein cytoplasmic" evidence="9">
    <location>
        <begin position="214"/>
        <end position="290"/>
    </location>
</feature>
<evidence type="ECO:0000259" key="8">
    <source>
        <dbReference type="Pfam" id="PF01545"/>
    </source>
</evidence>
<dbReference type="SUPFAM" id="SSF160240">
    <property type="entry name" value="Cation efflux protein cytoplasmic domain-like"/>
    <property type="match status" value="1"/>
</dbReference>
<dbReference type="GO" id="GO:0008324">
    <property type="term" value="F:monoatomic cation transmembrane transporter activity"/>
    <property type="evidence" value="ECO:0007669"/>
    <property type="project" value="InterPro"/>
</dbReference>
<dbReference type="SUPFAM" id="SSF161111">
    <property type="entry name" value="Cation efflux protein transmembrane domain-like"/>
    <property type="match status" value="1"/>
</dbReference>
<keyword evidence="4 7" id="KW-0812">Transmembrane</keyword>
<dbReference type="InterPro" id="IPR027470">
    <property type="entry name" value="Cation_efflux_CTD"/>
</dbReference>
<feature type="transmembrane region" description="Helical" evidence="7">
    <location>
        <begin position="113"/>
        <end position="130"/>
    </location>
</feature>
<comment type="subcellular location">
    <subcellularLocation>
        <location evidence="1">Membrane</location>
        <topology evidence="1">Multi-pass membrane protein</topology>
    </subcellularLocation>
</comment>
<feature type="transmembrane region" description="Helical" evidence="7">
    <location>
        <begin position="81"/>
        <end position="101"/>
    </location>
</feature>
<dbReference type="RefSeq" id="WP_215624906.1">
    <property type="nucleotide sequence ID" value="NZ_CP067089.2"/>
</dbReference>
<keyword evidence="11" id="KW-1185">Reference proteome</keyword>
<feature type="transmembrane region" description="Helical" evidence="7">
    <location>
        <begin position="12"/>
        <end position="37"/>
    </location>
</feature>
<dbReference type="EMBL" id="CP067089">
    <property type="protein sequence ID" value="QQO07600.1"/>
    <property type="molecule type" value="Genomic_DNA"/>
</dbReference>
<dbReference type="InterPro" id="IPR002524">
    <property type="entry name" value="Cation_efflux"/>
</dbReference>
<dbReference type="Pfam" id="PF16916">
    <property type="entry name" value="ZT_dimer"/>
    <property type="match status" value="1"/>
</dbReference>
<accession>A0A7T7XJT1</accession>
<dbReference type="PANTHER" id="PTHR43840">
    <property type="entry name" value="MITOCHONDRIAL METAL TRANSPORTER 1-RELATED"/>
    <property type="match status" value="1"/>
</dbReference>
<dbReference type="InterPro" id="IPR050291">
    <property type="entry name" value="CDF_Transporter"/>
</dbReference>
<dbReference type="PANTHER" id="PTHR43840:SF15">
    <property type="entry name" value="MITOCHONDRIAL METAL TRANSPORTER 1-RELATED"/>
    <property type="match status" value="1"/>
</dbReference>
<evidence type="ECO:0000313" key="10">
    <source>
        <dbReference type="EMBL" id="QQO07600.1"/>
    </source>
</evidence>
<name>A0A7T7XJT1_9SPIR</name>
<evidence type="ECO:0000256" key="5">
    <source>
        <dbReference type="ARBA" id="ARBA00022989"/>
    </source>
</evidence>
<evidence type="ECO:0000256" key="1">
    <source>
        <dbReference type="ARBA" id="ARBA00004141"/>
    </source>
</evidence>
<keyword evidence="5 7" id="KW-1133">Transmembrane helix</keyword>
<evidence type="ECO:0000313" key="11">
    <source>
        <dbReference type="Proteomes" id="UP000595917"/>
    </source>
</evidence>
<gene>
    <name evidence="10" type="ORF">JFL75_11650</name>
</gene>
<dbReference type="InterPro" id="IPR027469">
    <property type="entry name" value="Cation_efflux_TMD_sf"/>
</dbReference>
<keyword evidence="3" id="KW-0813">Transport</keyword>
<dbReference type="InterPro" id="IPR036837">
    <property type="entry name" value="Cation_efflux_CTD_sf"/>
</dbReference>
<feature type="domain" description="Cation efflux protein transmembrane" evidence="8">
    <location>
        <begin position="17"/>
        <end position="206"/>
    </location>
</feature>
<evidence type="ECO:0000256" key="4">
    <source>
        <dbReference type="ARBA" id="ARBA00022692"/>
    </source>
</evidence>
<organism evidence="10 11">
    <name type="scientific">Breznakiella homolactica</name>
    <dbReference type="NCBI Taxonomy" id="2798577"/>
    <lineage>
        <taxon>Bacteria</taxon>
        <taxon>Pseudomonadati</taxon>
        <taxon>Spirochaetota</taxon>
        <taxon>Spirochaetia</taxon>
        <taxon>Spirochaetales</taxon>
        <taxon>Breznakiellaceae</taxon>
        <taxon>Breznakiella</taxon>
    </lineage>
</organism>
<protein>
    <submittedName>
        <fullName evidence="10">Cation transporter</fullName>
    </submittedName>
</protein>
<dbReference type="NCBIfam" id="TIGR01297">
    <property type="entry name" value="CDF"/>
    <property type="match status" value="1"/>
</dbReference>
<proteinExistence type="inferred from homology"/>
<dbReference type="Gene3D" id="3.30.70.1350">
    <property type="entry name" value="Cation efflux protein, cytoplasmic domain"/>
    <property type="match status" value="1"/>
</dbReference>